<dbReference type="Pfam" id="PF13561">
    <property type="entry name" value="adh_short_C2"/>
    <property type="match status" value="1"/>
</dbReference>
<evidence type="ECO:0000259" key="2">
    <source>
        <dbReference type="SMART" id="SM00822"/>
    </source>
</evidence>
<comment type="caution">
    <text evidence="3">The sequence shown here is derived from an EMBL/GenBank/DDBJ whole genome shotgun (WGS) entry which is preliminary data.</text>
</comment>
<sequence length="250" mass="25590">MNLFENKVVLITGGGAGIGLAAAAKFVAGGAQVIITGRRQAALAQSAQTVPGIDHLVADAGKPGDAVRTIDEVIRRHGRLDVLVNNAGAGAILPLAEAGAEQINDIFSVNVIGPSLLVTAALPYLKQSAGNIINVSSTFGHKAAAALSHYAASKAALEHLTRCWALELAPDGIRVNAVAAGPTETDFLSERMQLSAEQIESVKADERARIPLGRRGLPTDVAGWIVALASAESGWVTGQVLAVDGGLSVA</sequence>
<dbReference type="PANTHER" id="PTHR43975:SF2">
    <property type="entry name" value="EG:BACR7A4.14 PROTEIN-RELATED"/>
    <property type="match status" value="1"/>
</dbReference>
<proteinExistence type="inferred from homology"/>
<dbReference type="SUPFAM" id="SSF51735">
    <property type="entry name" value="NAD(P)-binding Rossmann-fold domains"/>
    <property type="match status" value="1"/>
</dbReference>
<evidence type="ECO:0000313" key="4">
    <source>
        <dbReference type="Proteomes" id="UP000293398"/>
    </source>
</evidence>
<reference evidence="3 4" key="1">
    <citation type="submission" date="2019-02" db="EMBL/GenBank/DDBJ databases">
        <title>Genomic Encyclopedia of Type Strains, Phase IV (KMG-IV): sequencing the most valuable type-strain genomes for metagenomic binning, comparative biology and taxonomic classification.</title>
        <authorList>
            <person name="Goeker M."/>
        </authorList>
    </citation>
    <scope>NUCLEOTIDE SEQUENCE [LARGE SCALE GENOMIC DNA]</scope>
    <source>
        <strain evidence="3 4">DSM 23814</strain>
    </source>
</reference>
<dbReference type="Proteomes" id="UP000293398">
    <property type="component" value="Unassembled WGS sequence"/>
</dbReference>
<evidence type="ECO:0000256" key="1">
    <source>
        <dbReference type="ARBA" id="ARBA00006484"/>
    </source>
</evidence>
<dbReference type="PRINTS" id="PR00081">
    <property type="entry name" value="GDHRDH"/>
</dbReference>
<dbReference type="CDD" id="cd05233">
    <property type="entry name" value="SDR_c"/>
    <property type="match status" value="1"/>
</dbReference>
<dbReference type="Gene3D" id="3.40.50.720">
    <property type="entry name" value="NAD(P)-binding Rossmann-like Domain"/>
    <property type="match status" value="1"/>
</dbReference>
<dbReference type="RefSeq" id="WP_130304187.1">
    <property type="nucleotide sequence ID" value="NZ_SHKO01000002.1"/>
</dbReference>
<keyword evidence="4" id="KW-1185">Reference proteome</keyword>
<evidence type="ECO:0000313" key="3">
    <source>
        <dbReference type="EMBL" id="RZT94171.1"/>
    </source>
</evidence>
<organism evidence="3 4">
    <name type="scientific">Advenella incenata</name>
    <dbReference type="NCBI Taxonomy" id="267800"/>
    <lineage>
        <taxon>Bacteria</taxon>
        <taxon>Pseudomonadati</taxon>
        <taxon>Pseudomonadota</taxon>
        <taxon>Betaproteobacteria</taxon>
        <taxon>Burkholderiales</taxon>
        <taxon>Alcaligenaceae</taxon>
    </lineage>
</organism>
<dbReference type="InterPro" id="IPR036291">
    <property type="entry name" value="NAD(P)-bd_dom_sf"/>
</dbReference>
<comment type="similarity">
    <text evidence="1">Belongs to the short-chain dehydrogenases/reductases (SDR) family.</text>
</comment>
<dbReference type="OrthoDB" id="8940911at2"/>
<dbReference type="SMART" id="SM00822">
    <property type="entry name" value="PKS_KR"/>
    <property type="match status" value="1"/>
</dbReference>
<dbReference type="EMBL" id="SHKO01000002">
    <property type="protein sequence ID" value="RZT94171.1"/>
    <property type="molecule type" value="Genomic_DNA"/>
</dbReference>
<dbReference type="PANTHER" id="PTHR43975">
    <property type="entry name" value="ZGC:101858"/>
    <property type="match status" value="1"/>
</dbReference>
<gene>
    <name evidence="3" type="ORF">EV681_2589</name>
</gene>
<dbReference type="PROSITE" id="PS00061">
    <property type="entry name" value="ADH_SHORT"/>
    <property type="match status" value="1"/>
</dbReference>
<feature type="domain" description="Ketoreductase" evidence="2">
    <location>
        <begin position="7"/>
        <end position="181"/>
    </location>
</feature>
<dbReference type="FunFam" id="3.40.50.720:FF:000084">
    <property type="entry name" value="Short-chain dehydrogenase reductase"/>
    <property type="match status" value="1"/>
</dbReference>
<dbReference type="InterPro" id="IPR057326">
    <property type="entry name" value="KR_dom"/>
</dbReference>
<protein>
    <submittedName>
        <fullName evidence="3">NAD(P)-dependent dehydrogenase (Short-subunit alcohol dehydrogenase family)</fullName>
    </submittedName>
</protein>
<dbReference type="InterPro" id="IPR002347">
    <property type="entry name" value="SDR_fam"/>
</dbReference>
<name>A0A4Q7VBG2_9BURK</name>
<dbReference type="PRINTS" id="PR00080">
    <property type="entry name" value="SDRFAMILY"/>
</dbReference>
<dbReference type="InterPro" id="IPR020904">
    <property type="entry name" value="Sc_DH/Rdtase_CS"/>
</dbReference>
<accession>A0A4Q7VBG2</accession>
<dbReference type="AlphaFoldDB" id="A0A4Q7VBG2"/>